<dbReference type="STRING" id="360412.LARV_02135"/>
<dbReference type="RefSeq" id="WP_075073630.1">
    <property type="nucleotide sequence ID" value="NZ_DF967972.1"/>
</dbReference>
<comment type="similarity">
    <text evidence="2">Belongs to the MscS (TC 1.A.23) family.</text>
</comment>
<organism evidence="10">
    <name type="scientific">Longilinea arvoryzae</name>
    <dbReference type="NCBI Taxonomy" id="360412"/>
    <lineage>
        <taxon>Bacteria</taxon>
        <taxon>Bacillati</taxon>
        <taxon>Chloroflexota</taxon>
        <taxon>Anaerolineae</taxon>
        <taxon>Anaerolineales</taxon>
        <taxon>Anaerolineaceae</taxon>
        <taxon>Longilinea</taxon>
    </lineage>
</organism>
<feature type="transmembrane region" description="Helical" evidence="7">
    <location>
        <begin position="87"/>
        <end position="106"/>
    </location>
</feature>
<feature type="domain" description="Mechanosensitive ion channel MscS" evidence="8">
    <location>
        <begin position="105"/>
        <end position="168"/>
    </location>
</feature>
<evidence type="ECO:0000313" key="10">
    <source>
        <dbReference type="EMBL" id="GAP14367.1"/>
    </source>
</evidence>
<dbReference type="Gene3D" id="1.10.287.1260">
    <property type="match status" value="1"/>
</dbReference>
<evidence type="ECO:0000256" key="1">
    <source>
        <dbReference type="ARBA" id="ARBA00004651"/>
    </source>
</evidence>
<evidence type="ECO:0000313" key="11">
    <source>
        <dbReference type="Proteomes" id="UP000055060"/>
    </source>
</evidence>
<accession>A0A0S7BA02</accession>
<dbReference type="Pfam" id="PF00924">
    <property type="entry name" value="MS_channel_2nd"/>
    <property type="match status" value="1"/>
</dbReference>
<protein>
    <submittedName>
        <fullName evidence="10">Small-conductance mechanosensitive channel</fullName>
    </submittedName>
</protein>
<comment type="subcellular location">
    <subcellularLocation>
        <location evidence="1">Cell membrane</location>
        <topology evidence="1">Multi-pass membrane protein</topology>
    </subcellularLocation>
</comment>
<name>A0A0S7BA02_9CHLR</name>
<evidence type="ECO:0000259" key="9">
    <source>
        <dbReference type="Pfam" id="PF21082"/>
    </source>
</evidence>
<evidence type="ECO:0000256" key="6">
    <source>
        <dbReference type="ARBA" id="ARBA00023136"/>
    </source>
</evidence>
<dbReference type="PANTHER" id="PTHR30460:SF0">
    <property type="entry name" value="MODERATE CONDUCTANCE MECHANOSENSITIVE CHANNEL YBIO"/>
    <property type="match status" value="1"/>
</dbReference>
<dbReference type="SUPFAM" id="SSF82689">
    <property type="entry name" value="Mechanosensitive channel protein MscS (YggB), C-terminal domain"/>
    <property type="match status" value="1"/>
</dbReference>
<evidence type="ECO:0000256" key="5">
    <source>
        <dbReference type="ARBA" id="ARBA00022989"/>
    </source>
</evidence>
<dbReference type="OrthoDB" id="9809206at2"/>
<keyword evidence="11" id="KW-1185">Reference proteome</keyword>
<keyword evidence="4 7" id="KW-0812">Transmembrane</keyword>
<keyword evidence="3" id="KW-1003">Cell membrane</keyword>
<evidence type="ECO:0000256" key="7">
    <source>
        <dbReference type="SAM" id="Phobius"/>
    </source>
</evidence>
<feature type="transmembrane region" description="Helical" evidence="7">
    <location>
        <begin position="53"/>
        <end position="81"/>
    </location>
</feature>
<dbReference type="InterPro" id="IPR006685">
    <property type="entry name" value="MscS_channel_2nd"/>
</dbReference>
<dbReference type="InterPro" id="IPR023408">
    <property type="entry name" value="MscS_beta-dom_sf"/>
</dbReference>
<dbReference type="Gene3D" id="3.30.70.100">
    <property type="match status" value="1"/>
</dbReference>
<evidence type="ECO:0000256" key="2">
    <source>
        <dbReference type="ARBA" id="ARBA00008017"/>
    </source>
</evidence>
<dbReference type="InterPro" id="IPR011066">
    <property type="entry name" value="MscS_channel_C_sf"/>
</dbReference>
<dbReference type="PANTHER" id="PTHR30460">
    <property type="entry name" value="MODERATE CONDUCTANCE MECHANOSENSITIVE CHANNEL YBIO"/>
    <property type="match status" value="1"/>
</dbReference>
<keyword evidence="6 7" id="KW-0472">Membrane</keyword>
<feature type="domain" description="Mechanosensitive ion channel MscS C-terminal" evidence="9">
    <location>
        <begin position="176"/>
        <end position="261"/>
    </location>
</feature>
<dbReference type="SUPFAM" id="SSF50182">
    <property type="entry name" value="Sm-like ribonucleoproteins"/>
    <property type="match status" value="1"/>
</dbReference>
<evidence type="ECO:0000256" key="4">
    <source>
        <dbReference type="ARBA" id="ARBA00022692"/>
    </source>
</evidence>
<dbReference type="InterPro" id="IPR010920">
    <property type="entry name" value="LSM_dom_sf"/>
</dbReference>
<dbReference type="EMBL" id="DF967972">
    <property type="protein sequence ID" value="GAP14367.1"/>
    <property type="molecule type" value="Genomic_DNA"/>
</dbReference>
<dbReference type="Proteomes" id="UP000055060">
    <property type="component" value="Unassembled WGS sequence"/>
</dbReference>
<gene>
    <name evidence="10" type="ORF">LARV_02135</name>
</gene>
<feature type="transmembrane region" description="Helical" evidence="7">
    <location>
        <begin position="12"/>
        <end position="32"/>
    </location>
</feature>
<dbReference type="InterPro" id="IPR011014">
    <property type="entry name" value="MscS_channel_TM-2"/>
</dbReference>
<dbReference type="AlphaFoldDB" id="A0A0S7BA02"/>
<dbReference type="GO" id="GO:0008381">
    <property type="term" value="F:mechanosensitive monoatomic ion channel activity"/>
    <property type="evidence" value="ECO:0007669"/>
    <property type="project" value="InterPro"/>
</dbReference>
<proteinExistence type="inferred from homology"/>
<dbReference type="InterPro" id="IPR049278">
    <property type="entry name" value="MS_channel_C"/>
</dbReference>
<evidence type="ECO:0000256" key="3">
    <source>
        <dbReference type="ARBA" id="ARBA00022475"/>
    </source>
</evidence>
<sequence length="277" mass="30573">MNLPFFLDVEVFIRSLILVIFIFVLTQIVQRVKNILRRHWVERETDTARKGRIATSISVGVTTLDGFIIIGGFISLLNILGIDMTPILASLGIVGLALSLGAQALIKDFLAGLAILTEHQFAIGDEIKVGSVRGEVEEISMRATRIREYNSLLHIFPNSEVRIVANASHQWMRAIVDINLPYSVDLHQAYEVLKSAAARCAEDEQMKPLLLDPPEVIGWNGLSDWAVQVRLAARTLPGKQYGVQAILRRNALDALDQAGIPVALPTILANELPNPRS</sequence>
<dbReference type="GO" id="GO:0005886">
    <property type="term" value="C:plasma membrane"/>
    <property type="evidence" value="ECO:0007669"/>
    <property type="project" value="UniProtKB-SubCell"/>
</dbReference>
<dbReference type="Gene3D" id="2.30.30.60">
    <property type="match status" value="1"/>
</dbReference>
<dbReference type="InterPro" id="IPR045276">
    <property type="entry name" value="YbiO_bact"/>
</dbReference>
<dbReference type="Pfam" id="PF21082">
    <property type="entry name" value="MS_channel_3rd"/>
    <property type="match status" value="1"/>
</dbReference>
<evidence type="ECO:0000259" key="8">
    <source>
        <dbReference type="Pfam" id="PF00924"/>
    </source>
</evidence>
<reference evidence="10" key="1">
    <citation type="submission" date="2015-07" db="EMBL/GenBank/DDBJ databases">
        <title>Draft Genome Sequences of Anaerolinea thermolimosa IMO-1, Bellilinea caldifistulae GOMI-1, Leptolinea tardivitalis YMTK-2, Levilinea saccharolytica KIBI-1,Longilinea arvoryzae KOME-1, Previously Described as Members of the Anaerolineaceae (Chloroflexi).</title>
        <authorList>
            <person name="Sekiguchi Y."/>
            <person name="Ohashi A."/>
            <person name="Matsuura N."/>
            <person name="Tourlousse M.D."/>
        </authorList>
    </citation>
    <scope>NUCLEOTIDE SEQUENCE [LARGE SCALE GENOMIC DNA]</scope>
    <source>
        <strain evidence="10">KOME-1</strain>
    </source>
</reference>
<keyword evidence="5 7" id="KW-1133">Transmembrane helix</keyword>
<dbReference type="SUPFAM" id="SSF82861">
    <property type="entry name" value="Mechanosensitive channel protein MscS (YggB), transmembrane region"/>
    <property type="match status" value="1"/>
</dbReference>